<dbReference type="InterPro" id="IPR018060">
    <property type="entry name" value="HTH_AraC"/>
</dbReference>
<name>A0A7Z8ZTC6_9ESCH</name>
<dbReference type="SMART" id="SM00342">
    <property type="entry name" value="HTH_ARAC"/>
    <property type="match status" value="1"/>
</dbReference>
<protein>
    <submittedName>
        <fullName evidence="5">AraC family transcriptional regulator</fullName>
    </submittedName>
</protein>
<proteinExistence type="predicted"/>
<dbReference type="Gene3D" id="1.10.10.60">
    <property type="entry name" value="Homeodomain-like"/>
    <property type="match status" value="1"/>
</dbReference>
<dbReference type="EMBL" id="LR134270">
    <property type="protein sequence ID" value="VED81128.1"/>
    <property type="molecule type" value="Genomic_DNA"/>
</dbReference>
<evidence type="ECO:0000256" key="1">
    <source>
        <dbReference type="ARBA" id="ARBA00023015"/>
    </source>
</evidence>
<dbReference type="AlphaFoldDB" id="A0A7Z8ZTC6"/>
<organism evidence="5 6">
    <name type="scientific">Escherichia marmotae</name>
    <dbReference type="NCBI Taxonomy" id="1499973"/>
    <lineage>
        <taxon>Bacteria</taxon>
        <taxon>Pseudomonadati</taxon>
        <taxon>Pseudomonadota</taxon>
        <taxon>Gammaproteobacteria</taxon>
        <taxon>Enterobacterales</taxon>
        <taxon>Enterobacteriaceae</taxon>
        <taxon>Escherichia</taxon>
    </lineage>
</organism>
<evidence type="ECO:0000259" key="4">
    <source>
        <dbReference type="PROSITE" id="PS01124"/>
    </source>
</evidence>
<dbReference type="InterPro" id="IPR009057">
    <property type="entry name" value="Homeodomain-like_sf"/>
</dbReference>
<keyword evidence="3" id="KW-0804">Transcription</keyword>
<dbReference type="SUPFAM" id="SSF46689">
    <property type="entry name" value="Homeodomain-like"/>
    <property type="match status" value="1"/>
</dbReference>
<evidence type="ECO:0000256" key="2">
    <source>
        <dbReference type="ARBA" id="ARBA00023125"/>
    </source>
</evidence>
<sequence length="207" mass="23454">MLPCNVPGAHLLTISRELLCQFIRLLEVDIFRVYVPVDIPAYITRPCPEGTVSREVIRELCISVDNDNKGVPAVRKQLLLMTLMSAFLESSDFLPLLKYALKKSMREQVMAVVTSDVSENWNAGKVAARLCVSPSLLKKKLKGENTSYSRVVLECRMQKARELLNLQRLSVKQTAGLCGYRSVSYFIAVFRRYYGCTPCEYDTTETQ</sequence>
<keyword evidence="2" id="KW-0238">DNA-binding</keyword>
<accession>A0A7Z8ZTC6</accession>
<gene>
    <name evidence="5" type="primary">gadX_1</name>
    <name evidence="5" type="ORF">NCTC8196_03785</name>
</gene>
<reference evidence="5 6" key="1">
    <citation type="submission" date="2018-12" db="EMBL/GenBank/DDBJ databases">
        <authorList>
            <consortium name="Pathogen Informatics"/>
        </authorList>
    </citation>
    <scope>NUCLEOTIDE SEQUENCE [LARGE SCALE GENOMIC DNA]</scope>
    <source>
        <strain evidence="5 6">NCTC8196</strain>
    </source>
</reference>
<dbReference type="PANTHER" id="PTHR47894:SF4">
    <property type="entry name" value="HTH-TYPE TRANSCRIPTIONAL REGULATOR GADX"/>
    <property type="match status" value="1"/>
</dbReference>
<evidence type="ECO:0000313" key="6">
    <source>
        <dbReference type="Proteomes" id="UP000277464"/>
    </source>
</evidence>
<dbReference type="PANTHER" id="PTHR47894">
    <property type="entry name" value="HTH-TYPE TRANSCRIPTIONAL REGULATOR GADX"/>
    <property type="match status" value="1"/>
</dbReference>
<dbReference type="PROSITE" id="PS01124">
    <property type="entry name" value="HTH_ARAC_FAMILY_2"/>
    <property type="match status" value="1"/>
</dbReference>
<dbReference type="Proteomes" id="UP000277464">
    <property type="component" value="Chromosome"/>
</dbReference>
<dbReference type="Pfam" id="PF12833">
    <property type="entry name" value="HTH_18"/>
    <property type="match status" value="1"/>
</dbReference>
<evidence type="ECO:0000313" key="5">
    <source>
        <dbReference type="EMBL" id="VED81128.1"/>
    </source>
</evidence>
<feature type="domain" description="HTH araC/xylS-type" evidence="4">
    <location>
        <begin position="107"/>
        <end position="204"/>
    </location>
</feature>
<evidence type="ECO:0000256" key="3">
    <source>
        <dbReference type="ARBA" id="ARBA00023163"/>
    </source>
</evidence>
<keyword evidence="1" id="KW-0805">Transcription regulation</keyword>
<dbReference type="GO" id="GO:0003700">
    <property type="term" value="F:DNA-binding transcription factor activity"/>
    <property type="evidence" value="ECO:0007669"/>
    <property type="project" value="InterPro"/>
</dbReference>
<dbReference type="GO" id="GO:0005829">
    <property type="term" value="C:cytosol"/>
    <property type="evidence" value="ECO:0007669"/>
    <property type="project" value="TreeGrafter"/>
</dbReference>
<dbReference type="GO" id="GO:0000976">
    <property type="term" value="F:transcription cis-regulatory region binding"/>
    <property type="evidence" value="ECO:0007669"/>
    <property type="project" value="TreeGrafter"/>
</dbReference>